<gene>
    <name evidence="2" type="ORF">IEZ25_20680</name>
</gene>
<reference evidence="2 3" key="1">
    <citation type="submission" date="2020-09" db="EMBL/GenBank/DDBJ databases">
        <title>novel species in genus Nocardioides.</title>
        <authorList>
            <person name="Zhang G."/>
        </authorList>
    </citation>
    <scope>NUCLEOTIDE SEQUENCE [LARGE SCALE GENOMIC DNA]</scope>
    <source>
        <strain evidence="2 3">19197</strain>
    </source>
</reference>
<organism evidence="2 3">
    <name type="scientific">Nocardioides hwasunensis</name>
    <dbReference type="NCBI Taxonomy" id="397258"/>
    <lineage>
        <taxon>Bacteria</taxon>
        <taxon>Bacillati</taxon>
        <taxon>Actinomycetota</taxon>
        <taxon>Actinomycetes</taxon>
        <taxon>Propionibacteriales</taxon>
        <taxon>Nocardioidaceae</taxon>
        <taxon>Nocardioides</taxon>
    </lineage>
</organism>
<feature type="domain" description="Thiolase C-terminal" evidence="1">
    <location>
        <begin position="261"/>
        <end position="381"/>
    </location>
</feature>
<dbReference type="InterPro" id="IPR055140">
    <property type="entry name" value="Thiolase_C_2"/>
</dbReference>
<evidence type="ECO:0000313" key="3">
    <source>
        <dbReference type="Proteomes" id="UP000649289"/>
    </source>
</evidence>
<evidence type="ECO:0000313" key="2">
    <source>
        <dbReference type="EMBL" id="MBD3917042.1"/>
    </source>
</evidence>
<proteinExistence type="predicted"/>
<dbReference type="InterPro" id="IPR016039">
    <property type="entry name" value="Thiolase-like"/>
</dbReference>
<name>A0ABR8MLY4_9ACTN</name>
<comment type="caution">
    <text evidence="2">The sequence shown here is derived from an EMBL/GenBank/DDBJ whole genome shotgun (WGS) entry which is preliminary data.</text>
</comment>
<evidence type="ECO:0000259" key="1">
    <source>
        <dbReference type="Pfam" id="PF22691"/>
    </source>
</evidence>
<dbReference type="SUPFAM" id="SSF53901">
    <property type="entry name" value="Thiolase-like"/>
    <property type="match status" value="2"/>
</dbReference>
<dbReference type="Proteomes" id="UP000649289">
    <property type="component" value="Unassembled WGS sequence"/>
</dbReference>
<dbReference type="Pfam" id="PF22691">
    <property type="entry name" value="Thiolase_C_1"/>
    <property type="match status" value="1"/>
</dbReference>
<dbReference type="PANTHER" id="PTHR42870:SF1">
    <property type="entry name" value="NON-SPECIFIC LIPID-TRANSFER PROTEIN-LIKE 2"/>
    <property type="match status" value="1"/>
</dbReference>
<protein>
    <submittedName>
        <fullName evidence="2">Thiolase family protein</fullName>
    </submittedName>
</protein>
<dbReference type="EMBL" id="JACXYY010000010">
    <property type="protein sequence ID" value="MBD3917042.1"/>
    <property type="molecule type" value="Genomic_DNA"/>
</dbReference>
<dbReference type="CDD" id="cd00829">
    <property type="entry name" value="SCP-x_thiolase"/>
    <property type="match status" value="1"/>
</dbReference>
<dbReference type="PANTHER" id="PTHR42870">
    <property type="entry name" value="ACETYL-COA C-ACETYLTRANSFERASE"/>
    <property type="match status" value="1"/>
</dbReference>
<keyword evidence="3" id="KW-1185">Reference proteome</keyword>
<dbReference type="Gene3D" id="3.40.47.10">
    <property type="match status" value="1"/>
</dbReference>
<accession>A0ABR8MLY4</accession>
<dbReference type="RefSeq" id="WP_191201369.1">
    <property type="nucleotide sequence ID" value="NZ_BAAAPA010000001.1"/>
</dbReference>
<sequence length="386" mass="40921">MSSFPKVAVAGVGVTRQARRLEGQDTLQACLEAARLALDDAGMTFDDVDGIAGRWPGPGGTVFHPGSLDWGSMLGLPLRWISDTYPQGIPAALEAAAAIEAGLCSSVLVLGGQAGELGEGAVAPYTRPDNEFVATWGAFTAAQFALVAHRYLHTYGVAWERVSRVAVTIRNHGHANSEAVMFGRGPYAIDDVMSAPRIAEPFGRLDLCLANEGAAAMVITSESRARDTGRPVVRIVGGGCEWHRQQYVQPARYEDVGMIGQDAARRAYEASGLTHDDLDVLQLYDVNSFEVVRQLEVLGFCGQGEGADFLDDVDISLGGTLPVNTDGGLMSHSHIGWGAPTLRIVEAVRQLRGEAGTRQVPGARTAMAGGAGSGAQYYNLLLLQRG</sequence>